<organism evidence="1 2">
    <name type="scientific">Streptacidiphilus pinicola</name>
    <dbReference type="NCBI Taxonomy" id="2219663"/>
    <lineage>
        <taxon>Bacteria</taxon>
        <taxon>Bacillati</taxon>
        <taxon>Actinomycetota</taxon>
        <taxon>Actinomycetes</taxon>
        <taxon>Kitasatosporales</taxon>
        <taxon>Streptomycetaceae</taxon>
        <taxon>Streptacidiphilus</taxon>
    </lineage>
</organism>
<keyword evidence="2" id="KW-1185">Reference proteome</keyword>
<comment type="caution">
    <text evidence="1">The sequence shown here is derived from an EMBL/GenBank/DDBJ whole genome shotgun (WGS) entry which is preliminary data.</text>
</comment>
<evidence type="ECO:0000313" key="2">
    <source>
        <dbReference type="Proteomes" id="UP000248889"/>
    </source>
</evidence>
<proteinExistence type="predicted"/>
<dbReference type="RefSeq" id="WP_111502029.1">
    <property type="nucleotide sequence ID" value="NZ_QKYN01000068.1"/>
</dbReference>
<protein>
    <submittedName>
        <fullName evidence="1">Uncharacterized protein</fullName>
    </submittedName>
</protein>
<sequence length="279" mass="30870">MAKHARTRSPRPAVCHSAARVITPRDRRRCTTTTASGRRKPTMVGVVTNRADFERLVADGCTPYATYADYLRDVDALLAGLRRDGVEVRGRAFSPADFEDYCAEQGLSPTEGDSHLVYTADPEAEDEWVRWQGEPLPEFLLQLDRAHERGLVRRRLDRMLAQTAEAALTGHFPEQLLRIAYARGAEALRGFLLGAGAGSFTAVCSIFEPELPVVAWADLRLEEGGVLRIDDEDLDLLCEVLCVGHALNLPGVLTLSGISPERGEVGWEWTFDGDSFQRC</sequence>
<dbReference type="OrthoDB" id="3428054at2"/>
<dbReference type="Proteomes" id="UP000248889">
    <property type="component" value="Unassembled WGS sequence"/>
</dbReference>
<dbReference type="EMBL" id="QKYN01000068">
    <property type="protein sequence ID" value="RAG84262.1"/>
    <property type="molecule type" value="Genomic_DNA"/>
</dbReference>
<gene>
    <name evidence="1" type="ORF">DN069_17900</name>
</gene>
<dbReference type="AlphaFoldDB" id="A0A2X0IGU1"/>
<accession>A0A2X0IGU1</accession>
<evidence type="ECO:0000313" key="1">
    <source>
        <dbReference type="EMBL" id="RAG84262.1"/>
    </source>
</evidence>
<name>A0A2X0IGU1_9ACTN</name>
<reference evidence="1 2" key="1">
    <citation type="submission" date="2018-06" db="EMBL/GenBank/DDBJ databases">
        <title>Streptacidiphilus pinicola sp. nov., isolated from pine grove soil.</title>
        <authorList>
            <person name="Roh S.G."/>
            <person name="Park S."/>
            <person name="Kim M.-K."/>
            <person name="Yun B.-R."/>
            <person name="Park J."/>
            <person name="Kim M.J."/>
            <person name="Kim Y.S."/>
            <person name="Kim S.B."/>
        </authorList>
    </citation>
    <scope>NUCLEOTIDE SEQUENCE [LARGE SCALE GENOMIC DNA]</scope>
    <source>
        <strain evidence="1 2">MMS16-CNU450</strain>
    </source>
</reference>